<dbReference type="Gene3D" id="2.60.40.10">
    <property type="entry name" value="Immunoglobulins"/>
    <property type="match status" value="1"/>
</dbReference>
<dbReference type="InterPro" id="IPR036116">
    <property type="entry name" value="FN3_sf"/>
</dbReference>
<dbReference type="SUPFAM" id="SSF49265">
    <property type="entry name" value="Fibronectin type III"/>
    <property type="match status" value="1"/>
</dbReference>
<sequence length="272" mass="30600">MKRRIILSFLLVFSMSFLFASINATAEAEPSAVNFRWQAADGAVYYDLYEKNDFIIRLSSDVLSYRKNNLQSDTEYSFSIAARDEDNNTLDAAFIDVRTGSWDGLYEWINKTSKDNRGKMKNLMIRVETAVDSVFGQYHKLYMIMDDGSEVQIFPLYDFGDTSSGEWVNYKDTGRAGTSYRLNADRLNTSIFSPGKWRLDSVEIGYDSGSATVQSSAFGIVADTISSYRFFIEDGTMKLEYSTIGTGVADAILFRNPNPGEGDSFILTKIAE</sequence>
<keyword evidence="1" id="KW-0732">Signal</keyword>
<dbReference type="EMBL" id="JADIMF010000010">
    <property type="protein sequence ID" value="MBO8468269.1"/>
    <property type="molecule type" value="Genomic_DNA"/>
</dbReference>
<dbReference type="AlphaFoldDB" id="A0A9D9I948"/>
<name>A0A9D9I948_9SPIO</name>
<reference evidence="2" key="1">
    <citation type="submission" date="2020-10" db="EMBL/GenBank/DDBJ databases">
        <authorList>
            <person name="Gilroy R."/>
        </authorList>
    </citation>
    <scope>NUCLEOTIDE SEQUENCE</scope>
    <source>
        <strain evidence="2">14700</strain>
    </source>
</reference>
<dbReference type="InterPro" id="IPR013783">
    <property type="entry name" value="Ig-like_fold"/>
</dbReference>
<feature type="signal peptide" evidence="1">
    <location>
        <begin position="1"/>
        <end position="20"/>
    </location>
</feature>
<accession>A0A9D9I948</accession>
<gene>
    <name evidence="2" type="ORF">IAA72_00605</name>
</gene>
<evidence type="ECO:0008006" key="4">
    <source>
        <dbReference type="Google" id="ProtNLM"/>
    </source>
</evidence>
<feature type="chain" id="PRO_5039425146" description="Fibronectin type-III domain-containing protein" evidence="1">
    <location>
        <begin position="21"/>
        <end position="272"/>
    </location>
</feature>
<proteinExistence type="predicted"/>
<protein>
    <recommendedName>
        <fullName evidence="4">Fibronectin type-III domain-containing protein</fullName>
    </recommendedName>
</protein>
<evidence type="ECO:0000313" key="2">
    <source>
        <dbReference type="EMBL" id="MBO8468269.1"/>
    </source>
</evidence>
<organism evidence="2 3">
    <name type="scientific">Candidatus Ornithospirochaeta stercoravium</name>
    <dbReference type="NCBI Taxonomy" id="2840897"/>
    <lineage>
        <taxon>Bacteria</taxon>
        <taxon>Pseudomonadati</taxon>
        <taxon>Spirochaetota</taxon>
        <taxon>Spirochaetia</taxon>
        <taxon>Spirochaetales</taxon>
        <taxon>Spirochaetaceae</taxon>
        <taxon>Spirochaetaceae incertae sedis</taxon>
        <taxon>Candidatus Ornithospirochaeta</taxon>
    </lineage>
</organism>
<dbReference type="Proteomes" id="UP000810292">
    <property type="component" value="Unassembled WGS sequence"/>
</dbReference>
<evidence type="ECO:0000256" key="1">
    <source>
        <dbReference type="SAM" id="SignalP"/>
    </source>
</evidence>
<comment type="caution">
    <text evidence="2">The sequence shown here is derived from an EMBL/GenBank/DDBJ whole genome shotgun (WGS) entry which is preliminary data.</text>
</comment>
<reference evidence="2" key="2">
    <citation type="journal article" date="2021" name="PeerJ">
        <title>Extensive microbial diversity within the chicken gut microbiome revealed by metagenomics and culture.</title>
        <authorList>
            <person name="Gilroy R."/>
            <person name="Ravi A."/>
            <person name="Getino M."/>
            <person name="Pursley I."/>
            <person name="Horton D.L."/>
            <person name="Alikhan N.F."/>
            <person name="Baker D."/>
            <person name="Gharbi K."/>
            <person name="Hall N."/>
            <person name="Watson M."/>
            <person name="Adriaenssens E.M."/>
            <person name="Foster-Nyarko E."/>
            <person name="Jarju S."/>
            <person name="Secka A."/>
            <person name="Antonio M."/>
            <person name="Oren A."/>
            <person name="Chaudhuri R.R."/>
            <person name="La Ragione R."/>
            <person name="Hildebrand F."/>
            <person name="Pallen M.J."/>
        </authorList>
    </citation>
    <scope>NUCLEOTIDE SEQUENCE</scope>
    <source>
        <strain evidence="2">14700</strain>
    </source>
</reference>
<evidence type="ECO:0000313" key="3">
    <source>
        <dbReference type="Proteomes" id="UP000810292"/>
    </source>
</evidence>